<feature type="region of interest" description="Disordered" evidence="1">
    <location>
        <begin position="159"/>
        <end position="312"/>
    </location>
</feature>
<feature type="compositionally biased region" description="Acidic residues" evidence="1">
    <location>
        <begin position="586"/>
        <end position="600"/>
    </location>
</feature>
<feature type="compositionally biased region" description="Acidic residues" evidence="1">
    <location>
        <begin position="368"/>
        <end position="400"/>
    </location>
</feature>
<dbReference type="OrthoDB" id="3259498at2759"/>
<dbReference type="EMBL" id="MU155633">
    <property type="protein sequence ID" value="KAF9471724.1"/>
    <property type="molecule type" value="Genomic_DNA"/>
</dbReference>
<name>A0A9P5YLX6_9AGAR</name>
<dbReference type="AlphaFoldDB" id="A0A9P5YLX6"/>
<organism evidence="2 3">
    <name type="scientific">Pholiota conissans</name>
    <dbReference type="NCBI Taxonomy" id="109636"/>
    <lineage>
        <taxon>Eukaryota</taxon>
        <taxon>Fungi</taxon>
        <taxon>Dikarya</taxon>
        <taxon>Basidiomycota</taxon>
        <taxon>Agaricomycotina</taxon>
        <taxon>Agaricomycetes</taxon>
        <taxon>Agaricomycetidae</taxon>
        <taxon>Agaricales</taxon>
        <taxon>Agaricineae</taxon>
        <taxon>Strophariaceae</taxon>
        <taxon>Pholiota</taxon>
    </lineage>
</organism>
<gene>
    <name evidence="2" type="ORF">BDN70DRAFT_998522</name>
</gene>
<feature type="compositionally biased region" description="Pro residues" evidence="1">
    <location>
        <begin position="94"/>
        <end position="108"/>
    </location>
</feature>
<feature type="compositionally biased region" description="Polar residues" evidence="1">
    <location>
        <begin position="970"/>
        <end position="984"/>
    </location>
</feature>
<feature type="region of interest" description="Disordered" evidence="1">
    <location>
        <begin position="1"/>
        <end position="27"/>
    </location>
</feature>
<feature type="compositionally biased region" description="Low complexity" evidence="1">
    <location>
        <begin position="286"/>
        <end position="306"/>
    </location>
</feature>
<feature type="compositionally biased region" description="Basic residues" evidence="1">
    <location>
        <begin position="1045"/>
        <end position="1055"/>
    </location>
</feature>
<feature type="compositionally biased region" description="Low complexity" evidence="1">
    <location>
        <begin position="958"/>
        <end position="969"/>
    </location>
</feature>
<feature type="compositionally biased region" description="Low complexity" evidence="1">
    <location>
        <begin position="1100"/>
        <end position="1119"/>
    </location>
</feature>
<dbReference type="Proteomes" id="UP000807469">
    <property type="component" value="Unassembled WGS sequence"/>
</dbReference>
<feature type="compositionally biased region" description="Acidic residues" evidence="1">
    <location>
        <begin position="737"/>
        <end position="755"/>
    </location>
</feature>
<protein>
    <submittedName>
        <fullName evidence="2">Uncharacterized protein</fullName>
    </submittedName>
</protein>
<feature type="region of interest" description="Disordered" evidence="1">
    <location>
        <begin position="958"/>
        <end position="984"/>
    </location>
</feature>
<evidence type="ECO:0000313" key="2">
    <source>
        <dbReference type="EMBL" id="KAF9471724.1"/>
    </source>
</evidence>
<feature type="region of interest" description="Disordered" evidence="1">
    <location>
        <begin position="556"/>
        <end position="616"/>
    </location>
</feature>
<feature type="compositionally biased region" description="Polar residues" evidence="1">
    <location>
        <begin position="187"/>
        <end position="201"/>
    </location>
</feature>
<feature type="region of interest" description="Disordered" evidence="1">
    <location>
        <begin position="1100"/>
        <end position="1143"/>
    </location>
</feature>
<feature type="compositionally biased region" description="Basic residues" evidence="1">
    <location>
        <begin position="769"/>
        <end position="782"/>
    </location>
</feature>
<feature type="region of interest" description="Disordered" evidence="1">
    <location>
        <begin position="733"/>
        <end position="827"/>
    </location>
</feature>
<accession>A0A9P5YLX6</accession>
<feature type="compositionally biased region" description="Basic and acidic residues" evidence="1">
    <location>
        <begin position="575"/>
        <end position="585"/>
    </location>
</feature>
<reference evidence="2" key="1">
    <citation type="submission" date="2020-11" db="EMBL/GenBank/DDBJ databases">
        <authorList>
            <consortium name="DOE Joint Genome Institute"/>
            <person name="Ahrendt S."/>
            <person name="Riley R."/>
            <person name="Andreopoulos W."/>
            <person name="Labutti K."/>
            <person name="Pangilinan J."/>
            <person name="Ruiz-Duenas F.J."/>
            <person name="Barrasa J.M."/>
            <person name="Sanchez-Garcia M."/>
            <person name="Camarero S."/>
            <person name="Miyauchi S."/>
            <person name="Serrano A."/>
            <person name="Linde D."/>
            <person name="Babiker R."/>
            <person name="Drula E."/>
            <person name="Ayuso-Fernandez I."/>
            <person name="Pacheco R."/>
            <person name="Padilla G."/>
            <person name="Ferreira P."/>
            <person name="Barriuso J."/>
            <person name="Kellner H."/>
            <person name="Castanera R."/>
            <person name="Alfaro M."/>
            <person name="Ramirez L."/>
            <person name="Pisabarro A.G."/>
            <person name="Kuo A."/>
            <person name="Tritt A."/>
            <person name="Lipzen A."/>
            <person name="He G."/>
            <person name="Yan M."/>
            <person name="Ng V."/>
            <person name="Cullen D."/>
            <person name="Martin F."/>
            <person name="Rosso M.-N."/>
            <person name="Henrissat B."/>
            <person name="Hibbett D."/>
            <person name="Martinez A.T."/>
            <person name="Grigoriev I.V."/>
        </authorList>
    </citation>
    <scope>NUCLEOTIDE SEQUENCE</scope>
    <source>
        <strain evidence="2">CIRM-BRFM 674</strain>
    </source>
</reference>
<comment type="caution">
    <text evidence="2">The sequence shown here is derived from an EMBL/GenBank/DDBJ whole genome shotgun (WGS) entry which is preliminary data.</text>
</comment>
<keyword evidence="3" id="KW-1185">Reference proteome</keyword>
<feature type="compositionally biased region" description="Polar residues" evidence="1">
    <location>
        <begin position="495"/>
        <end position="504"/>
    </location>
</feature>
<feature type="region of interest" description="Disordered" evidence="1">
    <location>
        <begin position="335"/>
        <end position="441"/>
    </location>
</feature>
<feature type="region of interest" description="Disordered" evidence="1">
    <location>
        <begin position="674"/>
        <end position="695"/>
    </location>
</feature>
<feature type="region of interest" description="Disordered" evidence="1">
    <location>
        <begin position="80"/>
        <end position="113"/>
    </location>
</feature>
<feature type="compositionally biased region" description="Low complexity" evidence="1">
    <location>
        <begin position="560"/>
        <end position="574"/>
    </location>
</feature>
<feature type="compositionally biased region" description="Polar residues" evidence="1">
    <location>
        <begin position="8"/>
        <end position="23"/>
    </location>
</feature>
<feature type="region of interest" description="Disordered" evidence="1">
    <location>
        <begin position="1045"/>
        <end position="1064"/>
    </location>
</feature>
<sequence>MLSHRKQLPQTASSMSPAHSYTLIQPDDDDDSDICPVCDGECTCHSAVQPISYTSTAPPPLVPGVPLSMAELSLRYAAASSAPNSPSSGQSYPPSTPSSTPAPAPKQQPKPSLKIKLTVPQSMLAKRKLHPPSSSSTPTTATIPLRAYKSAAETTSDFAAAGYHSPEPSSSYTTTKKRGRPPKASASARQHPSAKSLSPTAHISKLLHNKAGPLGKHPKTSSSAAKVRQSLKARAAVVKKTANKRRRVVSSDDDGSSLSDVDMAPPRRAPYADDDAESGTFPTFVSASALSSMSSDTSDSSSSLSDFDSDSSIEAEEENFILADVQDKARLKRELLGGDDPSIHKKRTGHNNDWVIRPRKKSVGPSDVEMDVDSDATEDDDEEEGDGEDEEDADETEEDATMSIVGPLTLGLGDDYEEGESTDDHHRYTGHATGWSDDDDESSFDADIFFANLSDSDTSSDSDRSPAPALRWPKPKTRSPFAVVSNSMGEDGDQSDISGISESTEGARGRGHVRRATLESLPFEVTESWDGQLVFTNGVHDSQGLVDLEFEEDAREFGVDSSCAAASASGTDAAGESHDDSRLGDSDADMSDGGYEEESGGDGSGDTTDEELVGPDALPNARAMSLFSLPMSVSAIDPLSTVSSPAVSPGRTRVLGQGKGKGYGYKWPGWDARGRGRWSSSAEKEMERERRKRMWGGEGVRAADILEGRLLFWDSDEQEHDRDDMELRRRRFAAESGAEEDEDEEDYDDDCEEDERGSGSGSGEGKSTRMMRRERRRRKRRDRTPCGPRQGVFVPSSETRQAVIGDDKKGAAVPSPHPRFSKRGKKSAGRFSTVETLLRRHLFESVGASNASSLSNSLNVTNNQLNSLGSPLNLNGLSSTLNGLADASTDGPTAQSSAETAADMCASLDLLFSSAAQVLSGNEERLGMGFSTIEAETIQLDDVLDASFLADEGSSSSSAGVGASLSADGHSQQAEDGASGTKSSNLTRWDLISVGAFRQTREASWEGRHTPAASADFGNVMKPAPMSAMMWQNQAGVVQQQRAEHGHHHQHHHYRTQTPTPTGLGHGLKGGVVKGSKHAKRRQVMMGGGSLMCSPLILPSSGPVSSASAPASLAGSPASFAKHAPHHQQDQQQQQQKSRRELRRERKMMKKGLKAHGSLPAHHTHVHGYVHGHPHQFHAHSHHPNAKLRGSGAVQRTNFFGGAVPPLNL</sequence>
<feature type="region of interest" description="Disordered" evidence="1">
    <location>
        <begin position="453"/>
        <end position="513"/>
    </location>
</feature>
<evidence type="ECO:0000313" key="3">
    <source>
        <dbReference type="Proteomes" id="UP000807469"/>
    </source>
</evidence>
<feature type="compositionally biased region" description="Low complexity" evidence="1">
    <location>
        <begin position="80"/>
        <end position="93"/>
    </location>
</feature>
<proteinExistence type="predicted"/>
<evidence type="ECO:0000256" key="1">
    <source>
        <dbReference type="SAM" id="MobiDB-lite"/>
    </source>
</evidence>